<feature type="transmembrane region" description="Helical" evidence="4">
    <location>
        <begin position="574"/>
        <end position="597"/>
    </location>
</feature>
<keyword evidence="4" id="KW-1133">Transmembrane helix</keyword>
<feature type="transmembrane region" description="Helical" evidence="4">
    <location>
        <begin position="541"/>
        <end position="562"/>
    </location>
</feature>
<gene>
    <name evidence="6" type="ORF">LCGC14_0902690</name>
</gene>
<keyword evidence="3" id="KW-1003">Cell membrane</keyword>
<feature type="transmembrane region" description="Helical" evidence="4">
    <location>
        <begin position="145"/>
        <end position="166"/>
    </location>
</feature>
<dbReference type="EMBL" id="LAZR01002950">
    <property type="protein sequence ID" value="KKN23664.1"/>
    <property type="molecule type" value="Genomic_DNA"/>
</dbReference>
<keyword evidence="4" id="KW-0472">Membrane</keyword>
<proteinExistence type="predicted"/>
<keyword evidence="2" id="KW-0813">Transport</keyword>
<feature type="transmembrane region" description="Helical" evidence="4">
    <location>
        <begin position="12"/>
        <end position="37"/>
    </location>
</feature>
<sequence>MIIIENRNHRLLLNVIYSLIIGIIILFIGMTISFILVKLFPNDPVLAHLPKYYTPEEYKSMRHKLWLDRPLIIQFIKYVNDFFTASWGFAGIYRTRWGWSYIMPIMARTVDLIIFSMILGGSLGYMLGKKAFTYRNTVIHKLIRLFAIIGISIPIFSLGMLGQYFFSFKTGILPPIGYKSPGIGTPEFFTGFRIIDSLITGELYLLTDYLLHLVMPVFCLSIIFLAVFIRQTYSNLENKLRKKTITSNTLTTLGLCGIMFPLFILIEVTFNIRGIVIYLINYIALLDYYITLNLLTIIIMFIVIIVTLSNIIFSILKFRSYETVESKLYIKPLENHEKQEEEIFVTESGLKSIIINKYNEFKRELNSIKNSVGSFKTKSKNYFTNIRSDLKENLKNLVKSSKKNLIKLLKRPYVLIGLFIVILAIILAIFPQIITQYSLNDVQGVYPNSWSPPNSAHPLGTTEFGRDVLGLISWGIRYLIFFGFNTVFLGVLGGLLFGTLASLHRWARKVIIIFMIPLLIIPSMILIMLTEDILGQRSEVMMGMIGLLLIPSFTLVMAKIPLRKGYFKSFIKNLIVYIPLELGFVILLITSLGFLGFGDYSTINLGSEISNGRLHLEEAPWTTFYPGLVLFLLVLGFIFLHYGFKNHFQLERILN</sequence>
<evidence type="ECO:0000256" key="4">
    <source>
        <dbReference type="SAM" id="Phobius"/>
    </source>
</evidence>
<dbReference type="GO" id="GO:0005886">
    <property type="term" value="C:plasma membrane"/>
    <property type="evidence" value="ECO:0007669"/>
    <property type="project" value="UniProtKB-SubCell"/>
</dbReference>
<keyword evidence="4" id="KW-0812">Transmembrane</keyword>
<comment type="caution">
    <text evidence="6">The sequence shown here is derived from an EMBL/GenBank/DDBJ whole genome shotgun (WGS) entry which is preliminary data.</text>
</comment>
<evidence type="ECO:0000256" key="3">
    <source>
        <dbReference type="ARBA" id="ARBA00022475"/>
    </source>
</evidence>
<evidence type="ECO:0000256" key="2">
    <source>
        <dbReference type="ARBA" id="ARBA00022448"/>
    </source>
</evidence>
<feature type="transmembrane region" description="Helical" evidence="4">
    <location>
        <begin position="413"/>
        <end position="434"/>
    </location>
</feature>
<reference evidence="6" key="1">
    <citation type="journal article" date="2015" name="Nature">
        <title>Complex archaea that bridge the gap between prokaryotes and eukaryotes.</title>
        <authorList>
            <person name="Spang A."/>
            <person name="Saw J.H."/>
            <person name="Jorgensen S.L."/>
            <person name="Zaremba-Niedzwiedzka K."/>
            <person name="Martijn J."/>
            <person name="Lind A.E."/>
            <person name="van Eijk R."/>
            <person name="Schleper C."/>
            <person name="Guy L."/>
            <person name="Ettema T.J."/>
        </authorList>
    </citation>
    <scope>NUCLEOTIDE SEQUENCE</scope>
</reference>
<dbReference type="Pfam" id="PF19300">
    <property type="entry name" value="BPD_transp_1_N"/>
    <property type="match status" value="1"/>
</dbReference>
<evidence type="ECO:0000313" key="6">
    <source>
        <dbReference type="EMBL" id="KKN23664.1"/>
    </source>
</evidence>
<feature type="domain" description="ABC transporter type 1 GsiC-like N-terminal" evidence="5">
    <location>
        <begin position="19"/>
        <end position="85"/>
    </location>
</feature>
<feature type="transmembrane region" description="Helical" evidence="4">
    <location>
        <begin position="510"/>
        <end position="529"/>
    </location>
</feature>
<feature type="transmembrane region" description="Helical" evidence="4">
    <location>
        <begin position="292"/>
        <end position="316"/>
    </location>
</feature>
<dbReference type="InterPro" id="IPR045621">
    <property type="entry name" value="BPD_transp_1_N"/>
</dbReference>
<feature type="transmembrane region" description="Helical" evidence="4">
    <location>
        <begin position="209"/>
        <end position="229"/>
    </location>
</feature>
<evidence type="ECO:0000256" key="1">
    <source>
        <dbReference type="ARBA" id="ARBA00004651"/>
    </source>
</evidence>
<evidence type="ECO:0000259" key="5">
    <source>
        <dbReference type="Pfam" id="PF19300"/>
    </source>
</evidence>
<dbReference type="PANTHER" id="PTHR43163:SF6">
    <property type="entry name" value="DIPEPTIDE TRANSPORT SYSTEM PERMEASE PROTEIN DPPB-RELATED"/>
    <property type="match status" value="1"/>
</dbReference>
<feature type="transmembrane region" description="Helical" evidence="4">
    <location>
        <begin position="250"/>
        <end position="280"/>
    </location>
</feature>
<name>A0A0F9P0S1_9ZZZZ</name>
<dbReference type="PANTHER" id="PTHR43163">
    <property type="entry name" value="DIPEPTIDE TRANSPORT SYSTEM PERMEASE PROTEIN DPPB-RELATED"/>
    <property type="match status" value="1"/>
</dbReference>
<feature type="transmembrane region" description="Helical" evidence="4">
    <location>
        <begin position="476"/>
        <end position="498"/>
    </location>
</feature>
<protein>
    <recommendedName>
        <fullName evidence="5">ABC transporter type 1 GsiC-like N-terminal domain-containing protein</fullName>
    </recommendedName>
</protein>
<organism evidence="6">
    <name type="scientific">marine sediment metagenome</name>
    <dbReference type="NCBI Taxonomy" id="412755"/>
    <lineage>
        <taxon>unclassified sequences</taxon>
        <taxon>metagenomes</taxon>
        <taxon>ecological metagenomes</taxon>
    </lineage>
</organism>
<dbReference type="AlphaFoldDB" id="A0A0F9P0S1"/>
<feature type="transmembrane region" description="Helical" evidence="4">
    <location>
        <begin position="624"/>
        <end position="644"/>
    </location>
</feature>
<feature type="transmembrane region" description="Helical" evidence="4">
    <location>
        <begin position="105"/>
        <end position="125"/>
    </location>
</feature>
<comment type="subcellular location">
    <subcellularLocation>
        <location evidence="1">Cell membrane</location>
        <topology evidence="1">Multi-pass membrane protein</topology>
    </subcellularLocation>
</comment>
<accession>A0A0F9P0S1</accession>